<feature type="chain" id="PRO_5044755902" evidence="1">
    <location>
        <begin position="23"/>
        <end position="374"/>
    </location>
</feature>
<comment type="caution">
    <text evidence="2">The sequence shown here is derived from an EMBL/GenBank/DDBJ whole genome shotgun (WGS) entry which is preliminary data.</text>
</comment>
<reference evidence="2 3" key="1">
    <citation type="submission" date="2024-08" db="EMBL/GenBank/DDBJ databases">
        <title>Gnathostoma spinigerum genome.</title>
        <authorList>
            <person name="Gonzalez-Bertolin B."/>
            <person name="Monzon S."/>
            <person name="Zaballos A."/>
            <person name="Jimenez P."/>
            <person name="Dekumyoy P."/>
            <person name="Varona S."/>
            <person name="Cuesta I."/>
            <person name="Sumanam S."/>
            <person name="Adisakwattana P."/>
            <person name="Gasser R.B."/>
            <person name="Hernandez-Gonzalez A."/>
            <person name="Young N.D."/>
            <person name="Perteguer M.J."/>
        </authorList>
    </citation>
    <scope>NUCLEOTIDE SEQUENCE [LARGE SCALE GENOMIC DNA]</scope>
    <source>
        <strain evidence="2">AL3</strain>
        <tissue evidence="2">Liver</tissue>
    </source>
</reference>
<dbReference type="EMBL" id="JBGFUD010005250">
    <property type="protein sequence ID" value="MFH4980224.1"/>
    <property type="molecule type" value="Genomic_DNA"/>
</dbReference>
<evidence type="ECO:0000256" key="1">
    <source>
        <dbReference type="SAM" id="SignalP"/>
    </source>
</evidence>
<keyword evidence="3" id="KW-1185">Reference proteome</keyword>
<gene>
    <name evidence="2" type="ORF">AB6A40_006933</name>
</gene>
<protein>
    <submittedName>
        <fullName evidence="2">Uncharacterized protein</fullName>
    </submittedName>
</protein>
<feature type="non-terminal residue" evidence="2">
    <location>
        <position position="1"/>
    </location>
</feature>
<keyword evidence="1" id="KW-0732">Signal</keyword>
<sequence length="374" mass="42640">GAMVRLVVAFVFSLAIPQLLSAVSDTCVDGPHCQKSSCDKDNSRECPRKCNKCSSSEVSQQEGKAIDDRKPKYTCDNGWPKIYGNQITQWGAMKSMTGKIDFSNLNGKSMYIYGYNYNAKAYIYFESQNEPKNISFYMELDPNGQIRLSKRRAGQWSNYAVFPIVLRCCSQGFYPRAHYFWMIEVKFGMNGDRQFIDIINSIEGEIEYRFYPDDPVKPYDRYYFTQTGYNVLGVAWSNPGSMTFKSGLPVDSEIQLIGRMLTGHVTITLTRTNGDTGAIIIFRRAERTTTETEVTMKGIIAKDDCGDKCQYADMYDYKLTVITIRRKSGGLEVWHKGYLFLTLNNADIKREDIEKIQVLTGFYTYGMSVLDCST</sequence>
<evidence type="ECO:0000313" key="2">
    <source>
        <dbReference type="EMBL" id="MFH4980224.1"/>
    </source>
</evidence>
<dbReference type="Proteomes" id="UP001608902">
    <property type="component" value="Unassembled WGS sequence"/>
</dbReference>
<feature type="signal peptide" evidence="1">
    <location>
        <begin position="1"/>
        <end position="22"/>
    </location>
</feature>
<dbReference type="AlphaFoldDB" id="A0ABD6ESF0"/>
<proteinExistence type="predicted"/>
<name>A0ABD6ESF0_9BILA</name>
<accession>A0ABD6ESF0</accession>
<evidence type="ECO:0000313" key="3">
    <source>
        <dbReference type="Proteomes" id="UP001608902"/>
    </source>
</evidence>
<organism evidence="2 3">
    <name type="scientific">Gnathostoma spinigerum</name>
    <dbReference type="NCBI Taxonomy" id="75299"/>
    <lineage>
        <taxon>Eukaryota</taxon>
        <taxon>Metazoa</taxon>
        <taxon>Ecdysozoa</taxon>
        <taxon>Nematoda</taxon>
        <taxon>Chromadorea</taxon>
        <taxon>Rhabditida</taxon>
        <taxon>Spirurina</taxon>
        <taxon>Gnathostomatomorpha</taxon>
        <taxon>Gnathostomatoidea</taxon>
        <taxon>Gnathostomatidae</taxon>
        <taxon>Gnathostoma</taxon>
    </lineage>
</organism>